<dbReference type="InterPro" id="IPR011009">
    <property type="entry name" value="Kinase-like_dom_sf"/>
</dbReference>
<evidence type="ECO:0000256" key="1">
    <source>
        <dbReference type="ARBA" id="ARBA00022527"/>
    </source>
</evidence>
<dbReference type="PANTHER" id="PTHR44329:SF288">
    <property type="entry name" value="MITOGEN-ACTIVATED PROTEIN KINASE KINASE KINASE 20"/>
    <property type="match status" value="1"/>
</dbReference>
<evidence type="ECO:0000256" key="5">
    <source>
        <dbReference type="ARBA" id="ARBA00022840"/>
    </source>
</evidence>
<dbReference type="InterPro" id="IPR017441">
    <property type="entry name" value="Protein_kinase_ATP_BS"/>
</dbReference>
<dbReference type="PROSITE" id="PS50011">
    <property type="entry name" value="PROTEIN_KINASE_DOM"/>
    <property type="match status" value="1"/>
</dbReference>
<dbReference type="InterPro" id="IPR051681">
    <property type="entry name" value="Ser/Thr_Kinases-Pseudokinases"/>
</dbReference>
<dbReference type="GO" id="GO:0005524">
    <property type="term" value="F:ATP binding"/>
    <property type="evidence" value="ECO:0007669"/>
    <property type="project" value="UniProtKB-UniRule"/>
</dbReference>
<dbReference type="PANTHER" id="PTHR44329">
    <property type="entry name" value="SERINE/THREONINE-PROTEIN KINASE TNNI3K-RELATED"/>
    <property type="match status" value="1"/>
</dbReference>
<name>A0A2P4YCD7_9STRA</name>
<evidence type="ECO:0000259" key="8">
    <source>
        <dbReference type="PROSITE" id="PS50011"/>
    </source>
</evidence>
<reference evidence="9 10" key="1">
    <citation type="journal article" date="2017" name="Genome Biol. Evol.">
        <title>Phytophthora megakarya and P. palmivora, closely related causal agents of cacao black pod rot, underwent increases in genome sizes and gene numbers by different mechanisms.</title>
        <authorList>
            <person name="Ali S.S."/>
            <person name="Shao J."/>
            <person name="Lary D.J."/>
            <person name="Kronmiller B."/>
            <person name="Shen D."/>
            <person name="Strem M.D."/>
            <person name="Amoako-Attah I."/>
            <person name="Akrofi A.Y."/>
            <person name="Begoude B.A."/>
            <person name="Ten Hoopen G.M."/>
            <person name="Coulibaly K."/>
            <person name="Kebe B.I."/>
            <person name="Melnick R.L."/>
            <person name="Guiltinan M.J."/>
            <person name="Tyler B.M."/>
            <person name="Meinhardt L.W."/>
            <person name="Bailey B.A."/>
        </authorList>
    </citation>
    <scope>NUCLEOTIDE SEQUENCE [LARGE SCALE GENOMIC DNA]</scope>
    <source>
        <strain evidence="10">sbr112.9</strain>
    </source>
</reference>
<comment type="similarity">
    <text evidence="7">Belongs to the protein kinase superfamily.</text>
</comment>
<accession>A0A2P4YCD7</accession>
<dbReference type="PROSITE" id="PS00107">
    <property type="entry name" value="PROTEIN_KINASE_ATP"/>
    <property type="match status" value="1"/>
</dbReference>
<evidence type="ECO:0000313" key="9">
    <source>
        <dbReference type="EMBL" id="POM75476.1"/>
    </source>
</evidence>
<evidence type="ECO:0000256" key="4">
    <source>
        <dbReference type="ARBA" id="ARBA00022777"/>
    </source>
</evidence>
<keyword evidence="1 7" id="KW-0723">Serine/threonine-protein kinase</keyword>
<dbReference type="EMBL" id="NCKW01003805">
    <property type="protein sequence ID" value="POM75476.1"/>
    <property type="molecule type" value="Genomic_DNA"/>
</dbReference>
<feature type="domain" description="Protein kinase" evidence="8">
    <location>
        <begin position="160"/>
        <end position="432"/>
    </location>
</feature>
<evidence type="ECO:0000313" key="10">
    <source>
        <dbReference type="Proteomes" id="UP000237271"/>
    </source>
</evidence>
<dbReference type="SMART" id="SM00220">
    <property type="entry name" value="S_TKc"/>
    <property type="match status" value="1"/>
</dbReference>
<dbReference type="AlphaFoldDB" id="A0A2P4YCD7"/>
<protein>
    <submittedName>
        <fullName evidence="9">Protein Kinase</fullName>
    </submittedName>
</protein>
<keyword evidence="10" id="KW-1185">Reference proteome</keyword>
<dbReference type="PROSITE" id="PS00108">
    <property type="entry name" value="PROTEIN_KINASE_ST"/>
    <property type="match status" value="1"/>
</dbReference>
<dbReference type="SUPFAM" id="SSF56112">
    <property type="entry name" value="Protein kinase-like (PK-like)"/>
    <property type="match status" value="1"/>
</dbReference>
<keyword evidence="2" id="KW-0808">Transferase</keyword>
<dbReference type="Gene3D" id="1.10.510.10">
    <property type="entry name" value="Transferase(Phosphotransferase) domain 1"/>
    <property type="match status" value="1"/>
</dbReference>
<dbReference type="Pfam" id="PF07714">
    <property type="entry name" value="PK_Tyr_Ser-Thr"/>
    <property type="match status" value="1"/>
</dbReference>
<comment type="caution">
    <text evidence="9">The sequence shown here is derived from an EMBL/GenBank/DDBJ whole genome shotgun (WGS) entry which is preliminary data.</text>
</comment>
<dbReference type="PRINTS" id="PR00109">
    <property type="entry name" value="TYRKINASE"/>
</dbReference>
<dbReference type="OrthoDB" id="10261027at2759"/>
<gene>
    <name evidence="9" type="ORF">PHPALM_7416</name>
</gene>
<sequence>MYVSLTCTACSCTTATQDKVLKSVAIGEVGELQFPKKQNEGYKISRFFPVIRRQHHGSQDSYALLPAGKIKLCIRVEFEKTIPDRVVVDQTEIPKRHPFTLPSNFGEALQLKRKQLKATVVPEDISHTNSSNQMNLDASVQLLKEITIETTHDQINSDDLKTEGRIGEGIHSCVSFGILHGSNSRQVAVKEFRHQHAVPPVTVLRAFRQEYQILVRCRNRSGCHHVVELLGVALEPRLVILMDYLSHGSLAQCLKDEAAWDRMSIKQKVAIGLKIGQGIAWLHKHNIVHRDIKTHNILIGDDPTIPSPTVKIGDLGSGALWNQHEPLLLEEVGSSGYTAPEIFTHNGYNDKVDVWSFGIVLWELTSNSAQNRLNPFVGMAGDEFVSKVQSGCRPNFMHAHQLCVKSIVEKCWAFESSHRPSMDEVVSQLEKLCSEM</sequence>
<keyword evidence="5 6" id="KW-0067">ATP-binding</keyword>
<feature type="binding site" evidence="6">
    <location>
        <position position="190"/>
    </location>
    <ligand>
        <name>ATP</name>
        <dbReference type="ChEBI" id="CHEBI:30616"/>
    </ligand>
</feature>
<evidence type="ECO:0000256" key="6">
    <source>
        <dbReference type="PROSITE-ProRule" id="PRU10141"/>
    </source>
</evidence>
<dbReference type="GO" id="GO:0004674">
    <property type="term" value="F:protein serine/threonine kinase activity"/>
    <property type="evidence" value="ECO:0007669"/>
    <property type="project" value="UniProtKB-KW"/>
</dbReference>
<organism evidence="9 10">
    <name type="scientific">Phytophthora palmivora</name>
    <dbReference type="NCBI Taxonomy" id="4796"/>
    <lineage>
        <taxon>Eukaryota</taxon>
        <taxon>Sar</taxon>
        <taxon>Stramenopiles</taxon>
        <taxon>Oomycota</taxon>
        <taxon>Peronosporomycetes</taxon>
        <taxon>Peronosporales</taxon>
        <taxon>Peronosporaceae</taxon>
        <taxon>Phytophthora</taxon>
    </lineage>
</organism>
<dbReference type="Proteomes" id="UP000237271">
    <property type="component" value="Unassembled WGS sequence"/>
</dbReference>
<proteinExistence type="inferred from homology"/>
<dbReference type="InterPro" id="IPR008271">
    <property type="entry name" value="Ser/Thr_kinase_AS"/>
</dbReference>
<evidence type="ECO:0000256" key="7">
    <source>
        <dbReference type="RuleBase" id="RU000304"/>
    </source>
</evidence>
<keyword evidence="3 6" id="KW-0547">Nucleotide-binding</keyword>
<evidence type="ECO:0000256" key="3">
    <source>
        <dbReference type="ARBA" id="ARBA00022741"/>
    </source>
</evidence>
<evidence type="ECO:0000256" key="2">
    <source>
        <dbReference type="ARBA" id="ARBA00022679"/>
    </source>
</evidence>
<keyword evidence="4 9" id="KW-0418">Kinase</keyword>
<dbReference type="InterPro" id="IPR001245">
    <property type="entry name" value="Ser-Thr/Tyr_kinase_cat_dom"/>
</dbReference>
<dbReference type="InterPro" id="IPR000719">
    <property type="entry name" value="Prot_kinase_dom"/>
</dbReference>